<evidence type="ECO:0000313" key="2">
    <source>
        <dbReference type="Proteomes" id="UP000324748"/>
    </source>
</evidence>
<dbReference type="EMBL" id="VSWC01000027">
    <property type="protein sequence ID" value="KAA1109981.1"/>
    <property type="molecule type" value="Genomic_DNA"/>
</dbReference>
<protein>
    <submittedName>
        <fullName evidence="1">Uncharacterized protein</fullName>
    </submittedName>
</protein>
<name>A0A5B0Q9Z5_PUCGR</name>
<gene>
    <name evidence="1" type="ORF">PGT21_005567</name>
</gene>
<comment type="caution">
    <text evidence="1">The sequence shown here is derived from an EMBL/GenBank/DDBJ whole genome shotgun (WGS) entry which is preliminary data.</text>
</comment>
<dbReference type="AlphaFoldDB" id="A0A5B0Q9Z5"/>
<organism evidence="1 2">
    <name type="scientific">Puccinia graminis f. sp. tritici</name>
    <dbReference type="NCBI Taxonomy" id="56615"/>
    <lineage>
        <taxon>Eukaryota</taxon>
        <taxon>Fungi</taxon>
        <taxon>Dikarya</taxon>
        <taxon>Basidiomycota</taxon>
        <taxon>Pucciniomycotina</taxon>
        <taxon>Pucciniomycetes</taxon>
        <taxon>Pucciniales</taxon>
        <taxon>Pucciniaceae</taxon>
        <taxon>Puccinia</taxon>
    </lineage>
</organism>
<keyword evidence="2" id="KW-1185">Reference proteome</keyword>
<evidence type="ECO:0000313" key="1">
    <source>
        <dbReference type="EMBL" id="KAA1109981.1"/>
    </source>
</evidence>
<reference evidence="1 2" key="1">
    <citation type="submission" date="2019-05" db="EMBL/GenBank/DDBJ databases">
        <title>Emergence of the Ug99 lineage of the wheat stem rust pathogen through somatic hybridization.</title>
        <authorList>
            <person name="Li F."/>
            <person name="Upadhyaya N.M."/>
            <person name="Sperschneider J."/>
            <person name="Matny O."/>
            <person name="Nguyen-Phuc H."/>
            <person name="Mago R."/>
            <person name="Raley C."/>
            <person name="Miller M.E."/>
            <person name="Silverstein K.A.T."/>
            <person name="Henningsen E."/>
            <person name="Hirsch C.D."/>
            <person name="Visser B."/>
            <person name="Pretorius Z.A."/>
            <person name="Steffenson B.J."/>
            <person name="Schwessinger B."/>
            <person name="Dodds P.N."/>
            <person name="Figueroa M."/>
        </authorList>
    </citation>
    <scope>NUCLEOTIDE SEQUENCE [LARGE SCALE GENOMIC DNA]</scope>
    <source>
        <strain evidence="1">21-0</strain>
    </source>
</reference>
<proteinExistence type="predicted"/>
<sequence>MNNIIANRVKAKGLSEMQPEVATVAWAVTSNPAEWSNRSGDWSSDANGNNQYMRHMRPSLHQLQADY</sequence>
<dbReference type="Proteomes" id="UP000324748">
    <property type="component" value="Unassembled WGS sequence"/>
</dbReference>
<accession>A0A5B0Q9Z5</accession>